<reference evidence="1 2" key="1">
    <citation type="submission" date="2021-08" db="EMBL/GenBank/DDBJ databases">
        <title>Characterization of phages by metagenomic analysis of hospital wastewater samples.</title>
        <authorList>
            <person name="Salih H."/>
            <person name="Karaynir A."/>
            <person name="Yalcin M."/>
            <person name="Oryasin E."/>
            <person name="Holyavkin C."/>
            <person name="Bozdogan B."/>
        </authorList>
    </citation>
    <scope>NUCLEOTIDE SEQUENCE [LARGE SCALE GENOMIC DNA]</scope>
</reference>
<dbReference type="Proteomes" id="UP001239668">
    <property type="component" value="Segment"/>
</dbReference>
<keyword evidence="2" id="KW-1185">Reference proteome</keyword>
<name>A0ABY3TBY2_9CAUD</name>
<proteinExistence type="predicted"/>
<dbReference type="EMBL" id="MZ956763">
    <property type="protein sequence ID" value="UKH47891.1"/>
    <property type="molecule type" value="Genomic_DNA"/>
</dbReference>
<protein>
    <submittedName>
        <fullName evidence="1">Uncharacterized protein</fullName>
    </submittedName>
</protein>
<organism evidence="1 2">
    <name type="scientific">Escherichia phage RP3</name>
    <dbReference type="NCBI Taxonomy" id="2867296"/>
    <lineage>
        <taxon>Viruses</taxon>
        <taxon>Duplodnaviria</taxon>
        <taxon>Heunggongvirae</taxon>
        <taxon>Uroviricota</taxon>
        <taxon>Caudoviricetes</taxon>
        <taxon>Andersonviridae</taxon>
        <taxon>Ounavirinae</taxon>
        <taxon>Felixounavirus</taxon>
        <taxon>Felixounavirus RP3</taxon>
    </lineage>
</organism>
<evidence type="ECO:0000313" key="2">
    <source>
        <dbReference type="Proteomes" id="UP001239668"/>
    </source>
</evidence>
<accession>A0ABY3TBY2</accession>
<evidence type="ECO:0000313" key="1">
    <source>
        <dbReference type="EMBL" id="UKH47891.1"/>
    </source>
</evidence>
<sequence>MLTIPLDIGNFVRGGLSKRDSLKRFFIDKLKNCLQSAIKTSKLLINGRDNLPTK</sequence>